<proteinExistence type="predicted"/>
<name>A3VET7_9RHOB</name>
<protein>
    <submittedName>
        <fullName evidence="2">Uncharacterized protein</fullName>
    </submittedName>
</protein>
<keyword evidence="3" id="KW-1185">Reference proteome</keyword>
<sequence length="225" mass="22374">MRAERPERDAMSCARALPFVLLLSACAAQSGSNASPEVIANSVADVIADLSGVGAAPATMPTSGGATYTGYATAFVKETITDQIGRQLVGTAALDATFTAAGARIDGSVGNMLGKTGVNQTELFSAIQNGHAGDIEDILADYSEATGQIAVESTGASGANFEVTIDGTITHDGDALHFDGRGTGNFSGDGATGVQVTGTAGGAGNMTLTENNALRAGTLAVVAAQ</sequence>
<organism evidence="2 3">
    <name type="scientific">Maritimibacter alkaliphilus HTCC2654</name>
    <dbReference type="NCBI Taxonomy" id="314271"/>
    <lineage>
        <taxon>Bacteria</taxon>
        <taxon>Pseudomonadati</taxon>
        <taxon>Pseudomonadota</taxon>
        <taxon>Alphaproteobacteria</taxon>
        <taxon>Rhodobacterales</taxon>
        <taxon>Roseobacteraceae</taxon>
        <taxon>Maritimibacter</taxon>
    </lineage>
</organism>
<comment type="caution">
    <text evidence="2">The sequence shown here is derived from an EMBL/GenBank/DDBJ whole genome shotgun (WGS) entry which is preliminary data.</text>
</comment>
<dbReference type="PROSITE" id="PS51257">
    <property type="entry name" value="PROKAR_LIPOPROTEIN"/>
    <property type="match status" value="1"/>
</dbReference>
<dbReference type="Proteomes" id="UP000002931">
    <property type="component" value="Unassembled WGS sequence"/>
</dbReference>
<dbReference type="EMBL" id="AAMT01000005">
    <property type="protein sequence ID" value="EAQ13425.1"/>
    <property type="molecule type" value="Genomic_DNA"/>
</dbReference>
<reference evidence="2 3" key="1">
    <citation type="journal article" date="2010" name="J. Bacteriol.">
        <title>Genome sequences of Pelagibaca bermudensis HTCC2601T and Maritimibacter alkaliphilus HTCC2654T, the type strains of two marine Roseobacter genera.</title>
        <authorList>
            <person name="Thrash J.C."/>
            <person name="Cho J.C."/>
            <person name="Ferriera S."/>
            <person name="Johnson J."/>
            <person name="Vergin K.L."/>
            <person name="Giovannoni S.J."/>
        </authorList>
    </citation>
    <scope>NUCLEOTIDE SEQUENCE [LARGE SCALE GENOMIC DNA]</scope>
    <source>
        <strain evidence="2 3">HTCC2654</strain>
    </source>
</reference>
<evidence type="ECO:0000256" key="1">
    <source>
        <dbReference type="SAM" id="SignalP"/>
    </source>
</evidence>
<evidence type="ECO:0000313" key="2">
    <source>
        <dbReference type="EMBL" id="EAQ13425.1"/>
    </source>
</evidence>
<dbReference type="STRING" id="314271.RB2654_10154"/>
<dbReference type="HOGENOM" id="CLU_1228700_0_0_5"/>
<keyword evidence="1" id="KW-0732">Signal</keyword>
<feature type="chain" id="PRO_5002660309" evidence="1">
    <location>
        <begin position="28"/>
        <end position="225"/>
    </location>
</feature>
<gene>
    <name evidence="2" type="ORF">RB2654_10154</name>
</gene>
<accession>A3VET7</accession>
<evidence type="ECO:0000313" key="3">
    <source>
        <dbReference type="Proteomes" id="UP000002931"/>
    </source>
</evidence>
<dbReference type="AlphaFoldDB" id="A3VET7"/>
<feature type="signal peptide" evidence="1">
    <location>
        <begin position="1"/>
        <end position="27"/>
    </location>
</feature>